<feature type="compositionally biased region" description="Basic residues" evidence="2">
    <location>
        <begin position="200"/>
        <end position="213"/>
    </location>
</feature>
<dbReference type="OrthoDB" id="27543at2759"/>
<dbReference type="STRING" id="597362.K5X223"/>
<dbReference type="RefSeq" id="XP_007332274.1">
    <property type="nucleotide sequence ID" value="XM_007332212.1"/>
</dbReference>
<proteinExistence type="inferred from homology"/>
<comment type="similarity">
    <text evidence="1">Belongs to the BCP1 family.</text>
</comment>
<reference evidence="4" key="1">
    <citation type="journal article" date="2012" name="Proc. Natl. Acad. Sci. U.S.A.">
        <title>Genome sequence of the button mushroom Agaricus bisporus reveals mechanisms governing adaptation to a humic-rich ecological niche.</title>
        <authorList>
            <person name="Morin E."/>
            <person name="Kohler A."/>
            <person name="Baker A.R."/>
            <person name="Foulongne-Oriol M."/>
            <person name="Lombard V."/>
            <person name="Nagy L.G."/>
            <person name="Ohm R.A."/>
            <person name="Patyshakuliyeva A."/>
            <person name="Brun A."/>
            <person name="Aerts A.L."/>
            <person name="Bailey A.M."/>
            <person name="Billette C."/>
            <person name="Coutinho P.M."/>
            <person name="Deakin G."/>
            <person name="Doddapaneni H."/>
            <person name="Floudas D."/>
            <person name="Grimwood J."/>
            <person name="Hilden K."/>
            <person name="Kuees U."/>
            <person name="LaButti K.M."/>
            <person name="Lapidus A."/>
            <person name="Lindquist E.A."/>
            <person name="Lucas S.M."/>
            <person name="Murat C."/>
            <person name="Riley R.W."/>
            <person name="Salamov A.A."/>
            <person name="Schmutz J."/>
            <person name="Subramanian V."/>
            <person name="Woesten H.A.B."/>
            <person name="Xu J."/>
            <person name="Eastwood D.C."/>
            <person name="Foster G.D."/>
            <person name="Sonnenberg A.S."/>
            <person name="Cullen D."/>
            <person name="de Vries R.P."/>
            <person name="Lundell T."/>
            <person name="Hibbett D.S."/>
            <person name="Henrissat B."/>
            <person name="Burton K.S."/>
            <person name="Kerrigan R.W."/>
            <person name="Challen M.P."/>
            <person name="Grigoriev I.V."/>
            <person name="Martin F."/>
        </authorList>
    </citation>
    <scope>NUCLEOTIDE SEQUENCE [LARGE SCALE GENOMIC DNA]</scope>
    <source>
        <strain evidence="4">JB137-S8 / ATCC MYA-4627 / FGSC 10392</strain>
    </source>
</reference>
<evidence type="ECO:0000256" key="1">
    <source>
        <dbReference type="ARBA" id="ARBA00006781"/>
    </source>
</evidence>
<dbReference type="InParanoid" id="K5X223"/>
<feature type="region of interest" description="Disordered" evidence="2">
    <location>
        <begin position="193"/>
        <end position="229"/>
    </location>
</feature>
<gene>
    <name evidence="3" type="ORF">AGABI1DRAFT_115428</name>
</gene>
<dbReference type="HOGENOM" id="CLU_068770_2_0_1"/>
<organism evidence="3 4">
    <name type="scientific">Agaricus bisporus var. burnettii (strain JB137-S8 / ATCC MYA-4627 / FGSC 10392)</name>
    <name type="common">White button mushroom</name>
    <dbReference type="NCBI Taxonomy" id="597362"/>
    <lineage>
        <taxon>Eukaryota</taxon>
        <taxon>Fungi</taxon>
        <taxon>Dikarya</taxon>
        <taxon>Basidiomycota</taxon>
        <taxon>Agaricomycotina</taxon>
        <taxon>Agaricomycetes</taxon>
        <taxon>Agaricomycetidae</taxon>
        <taxon>Agaricales</taxon>
        <taxon>Agaricineae</taxon>
        <taxon>Agaricaceae</taxon>
        <taxon>Agaricus</taxon>
    </lineage>
</organism>
<feature type="non-terminal residue" evidence="3">
    <location>
        <position position="1"/>
    </location>
</feature>
<evidence type="ECO:0008006" key="5">
    <source>
        <dbReference type="Google" id="ProtNLM"/>
    </source>
</evidence>
<evidence type="ECO:0000313" key="3">
    <source>
        <dbReference type="EMBL" id="EKM76967.1"/>
    </source>
</evidence>
<protein>
    <recommendedName>
        <fullName evidence="5">Protein BCP1</fullName>
    </recommendedName>
</protein>
<dbReference type="GeneID" id="18824709"/>
<dbReference type="KEGG" id="abp:AGABI1DRAFT115428"/>
<dbReference type="Proteomes" id="UP000008493">
    <property type="component" value="Unassembled WGS sequence"/>
</dbReference>
<dbReference type="eggNOG" id="KOG3034">
    <property type="taxonomic scope" value="Eukaryota"/>
</dbReference>
<dbReference type="GO" id="GO:0005634">
    <property type="term" value="C:nucleus"/>
    <property type="evidence" value="ECO:0007669"/>
    <property type="project" value="TreeGrafter"/>
</dbReference>
<name>K5X223_AGABU</name>
<dbReference type="Pfam" id="PF13862">
    <property type="entry name" value="BCCIP"/>
    <property type="match status" value="1"/>
</dbReference>
<dbReference type="PIRSF" id="PIRSF028983">
    <property type="entry name" value="BCP1"/>
    <property type="match status" value="1"/>
</dbReference>
<evidence type="ECO:0000313" key="4">
    <source>
        <dbReference type="Proteomes" id="UP000008493"/>
    </source>
</evidence>
<dbReference type="EMBL" id="JH971398">
    <property type="protein sequence ID" value="EKM76967.1"/>
    <property type="molecule type" value="Genomic_DNA"/>
</dbReference>
<dbReference type="OMA" id="VKFYRKE"/>
<keyword evidence="4" id="KW-1185">Reference proteome</keyword>
<dbReference type="PANTHER" id="PTHR13261">
    <property type="entry name" value="BRCA2 AND CDKN1A INTERACTING PROTEIN"/>
    <property type="match status" value="1"/>
</dbReference>
<accession>K5X223</accession>
<sequence length="293" mass="33440">MKRKQTENDVDSDGGSDISFINVDFDFFGPNPAVDFLAINRLLQQLFQWDTEIFDTNKLTDLILAQPGVGSTVKTDGEDSDPFALLTALNMHIHHEHPSIKSIANYCLDKVSSSGDRDFHDVLHTLFSQNQQHVGLVICERLINMPVQVIPPMYRMLTEELRRAISNSEPYQFSHFLFISRCYHLTPEEESALANSAPRYRPKSKTSLSKKSRQIPSKSEPEPPADGIYSFHPEDVTIREFALHTVDFKYNNAPKEPREKDAFGLDVRARIMLIPAERFQALVDKLQEVYNVT</sequence>
<dbReference type="InterPro" id="IPR025602">
    <property type="entry name" value="BCP1_family"/>
</dbReference>
<dbReference type="PANTHER" id="PTHR13261:SF0">
    <property type="entry name" value="BRCA2 AND CDKN1A-INTERACTING PROTEIN"/>
    <property type="match status" value="1"/>
</dbReference>
<evidence type="ECO:0000256" key="2">
    <source>
        <dbReference type="SAM" id="MobiDB-lite"/>
    </source>
</evidence>
<dbReference type="FunCoup" id="K5X223">
    <property type="interactions" value="707"/>
</dbReference>
<dbReference type="AlphaFoldDB" id="K5X223"/>